<dbReference type="Gene3D" id="1.10.10.140">
    <property type="entry name" value="Cytochrome c oxidase, subunit VIb"/>
    <property type="match status" value="1"/>
</dbReference>
<protein>
    <recommendedName>
        <fullName evidence="7">Cytochrome c oxidase assembly factor 6 homolog</fullName>
    </recommendedName>
</protein>
<dbReference type="Pfam" id="PF02297">
    <property type="entry name" value="COX6B"/>
    <property type="match status" value="1"/>
</dbReference>
<dbReference type="SUPFAM" id="SSF47694">
    <property type="entry name" value="Cytochrome c oxidase subunit h"/>
    <property type="match status" value="1"/>
</dbReference>
<dbReference type="OrthoDB" id="329835at2759"/>
<accession>A0A1Y1WAB4</accession>
<name>A0A1Y1WAB4_9FUNG</name>
<comment type="subcellular location">
    <subcellularLocation>
        <location evidence="1">Mitochondrion</location>
    </subcellularLocation>
</comment>
<dbReference type="GO" id="GO:0005739">
    <property type="term" value="C:mitochondrion"/>
    <property type="evidence" value="ECO:0007669"/>
    <property type="project" value="UniProtKB-SubCell"/>
</dbReference>
<organism evidence="5 6">
    <name type="scientific">Linderina pennispora</name>
    <dbReference type="NCBI Taxonomy" id="61395"/>
    <lineage>
        <taxon>Eukaryota</taxon>
        <taxon>Fungi</taxon>
        <taxon>Fungi incertae sedis</taxon>
        <taxon>Zoopagomycota</taxon>
        <taxon>Kickxellomycotina</taxon>
        <taxon>Kickxellomycetes</taxon>
        <taxon>Kickxellales</taxon>
        <taxon>Kickxellaceae</taxon>
        <taxon>Linderina</taxon>
    </lineage>
</organism>
<dbReference type="STRING" id="61395.A0A1Y1WAB4"/>
<evidence type="ECO:0008006" key="7">
    <source>
        <dbReference type="Google" id="ProtNLM"/>
    </source>
</evidence>
<comment type="caution">
    <text evidence="5">The sequence shown here is derived from an EMBL/GenBank/DDBJ whole genome shotgun (WGS) entry which is preliminary data.</text>
</comment>
<comment type="similarity">
    <text evidence="2">Belongs to the cytochrome c oxidase subunit 6B family.</text>
</comment>
<dbReference type="RefSeq" id="XP_040743896.1">
    <property type="nucleotide sequence ID" value="XM_040887513.1"/>
</dbReference>
<evidence type="ECO:0000313" key="6">
    <source>
        <dbReference type="Proteomes" id="UP000193922"/>
    </source>
</evidence>
<gene>
    <name evidence="5" type="ORF">DL89DRAFT_267480</name>
</gene>
<reference evidence="5 6" key="1">
    <citation type="submission" date="2016-07" db="EMBL/GenBank/DDBJ databases">
        <title>Pervasive Adenine N6-methylation of Active Genes in Fungi.</title>
        <authorList>
            <consortium name="DOE Joint Genome Institute"/>
            <person name="Mondo S.J."/>
            <person name="Dannebaum R.O."/>
            <person name="Kuo R.C."/>
            <person name="Labutti K."/>
            <person name="Haridas S."/>
            <person name="Kuo A."/>
            <person name="Salamov A."/>
            <person name="Ahrendt S.R."/>
            <person name="Lipzen A."/>
            <person name="Sullivan W."/>
            <person name="Andreopoulos W.B."/>
            <person name="Clum A."/>
            <person name="Lindquist E."/>
            <person name="Daum C."/>
            <person name="Ramamoorthy G.K."/>
            <person name="Gryganskyi A."/>
            <person name="Culley D."/>
            <person name="Magnuson J.K."/>
            <person name="James T.Y."/>
            <person name="O'Malley M.A."/>
            <person name="Stajich J.E."/>
            <person name="Spatafora J.W."/>
            <person name="Visel A."/>
            <person name="Grigoriev I.V."/>
        </authorList>
    </citation>
    <scope>NUCLEOTIDE SEQUENCE [LARGE SCALE GENOMIC DNA]</scope>
    <source>
        <strain evidence="5 6">ATCC 12442</strain>
    </source>
</reference>
<dbReference type="PANTHER" id="PTHR47677">
    <property type="entry name" value="CYTOCHROME C OXIDASE ASSEMBLY FACTOR 6"/>
    <property type="match status" value="1"/>
</dbReference>
<keyword evidence="4" id="KW-1015">Disulfide bond</keyword>
<dbReference type="InterPro" id="IPR048280">
    <property type="entry name" value="COX6B-like"/>
</dbReference>
<dbReference type="InterPro" id="IPR048281">
    <property type="entry name" value="COA6_fun"/>
</dbReference>
<evidence type="ECO:0000256" key="3">
    <source>
        <dbReference type="ARBA" id="ARBA00023128"/>
    </source>
</evidence>
<dbReference type="AlphaFoldDB" id="A0A1Y1WAB4"/>
<evidence type="ECO:0000256" key="1">
    <source>
        <dbReference type="ARBA" id="ARBA00004173"/>
    </source>
</evidence>
<dbReference type="EMBL" id="MCFD01000006">
    <property type="protein sequence ID" value="ORX70258.1"/>
    <property type="molecule type" value="Genomic_DNA"/>
</dbReference>
<evidence type="ECO:0000256" key="2">
    <source>
        <dbReference type="ARBA" id="ARBA00006425"/>
    </source>
</evidence>
<evidence type="ECO:0000313" key="5">
    <source>
        <dbReference type="EMBL" id="ORX70258.1"/>
    </source>
</evidence>
<keyword evidence="3" id="KW-0496">Mitochondrion</keyword>
<dbReference type="PANTHER" id="PTHR47677:SF1">
    <property type="entry name" value="CYTOCHROME C OXIDASE ASSEMBLY FACTOR 6"/>
    <property type="match status" value="1"/>
</dbReference>
<sequence>MSDSSNPPVPTRKERKLCHSKRDEYLACLDQHKIGDPATAGTLCQELREAMFKRCPDSWANYFEQLRAMEKQKEAAYEQASRLRKVK</sequence>
<dbReference type="Proteomes" id="UP000193922">
    <property type="component" value="Unassembled WGS sequence"/>
</dbReference>
<evidence type="ECO:0000256" key="4">
    <source>
        <dbReference type="ARBA" id="ARBA00023157"/>
    </source>
</evidence>
<proteinExistence type="inferred from homology"/>
<dbReference type="InterPro" id="IPR036549">
    <property type="entry name" value="CX6/COA6-like_sf"/>
</dbReference>
<keyword evidence="6" id="KW-1185">Reference proteome</keyword>
<dbReference type="GeneID" id="63804161"/>